<dbReference type="AlphaFoldDB" id="A0AAV5C4K0"/>
<gene>
    <name evidence="1" type="primary">ga09391</name>
    <name evidence="1" type="ORF">PR202_ga09391</name>
</gene>
<reference evidence="1" key="2">
    <citation type="submission" date="2021-12" db="EMBL/GenBank/DDBJ databases">
        <title>Resequencing data analysis of finger millet.</title>
        <authorList>
            <person name="Hatakeyama M."/>
            <person name="Aluri S."/>
            <person name="Balachadran M.T."/>
            <person name="Sivarajan S.R."/>
            <person name="Poveda L."/>
            <person name="Shimizu-Inatsugi R."/>
            <person name="Schlapbach R."/>
            <person name="Sreeman S.M."/>
            <person name="Shimizu K.K."/>
        </authorList>
    </citation>
    <scope>NUCLEOTIDE SEQUENCE</scope>
</reference>
<reference evidence="1" key="1">
    <citation type="journal article" date="2018" name="DNA Res.">
        <title>Multiple hybrid de novo genome assembly of finger millet, an orphan allotetraploid crop.</title>
        <authorList>
            <person name="Hatakeyama M."/>
            <person name="Aluri S."/>
            <person name="Balachadran M.T."/>
            <person name="Sivarajan S.R."/>
            <person name="Patrignani A."/>
            <person name="Gruter S."/>
            <person name="Poveda L."/>
            <person name="Shimizu-Inatsugi R."/>
            <person name="Baeten J."/>
            <person name="Francoijs K.J."/>
            <person name="Nataraja K.N."/>
            <person name="Reddy Y.A.N."/>
            <person name="Phadnis S."/>
            <person name="Ravikumar R.L."/>
            <person name="Schlapbach R."/>
            <person name="Sreeman S.M."/>
            <person name="Shimizu K.K."/>
        </authorList>
    </citation>
    <scope>NUCLEOTIDE SEQUENCE</scope>
</reference>
<evidence type="ECO:0000313" key="2">
    <source>
        <dbReference type="Proteomes" id="UP001054889"/>
    </source>
</evidence>
<dbReference type="Proteomes" id="UP001054889">
    <property type="component" value="Unassembled WGS sequence"/>
</dbReference>
<organism evidence="1 2">
    <name type="scientific">Eleusine coracana subsp. coracana</name>
    <dbReference type="NCBI Taxonomy" id="191504"/>
    <lineage>
        <taxon>Eukaryota</taxon>
        <taxon>Viridiplantae</taxon>
        <taxon>Streptophyta</taxon>
        <taxon>Embryophyta</taxon>
        <taxon>Tracheophyta</taxon>
        <taxon>Spermatophyta</taxon>
        <taxon>Magnoliopsida</taxon>
        <taxon>Liliopsida</taxon>
        <taxon>Poales</taxon>
        <taxon>Poaceae</taxon>
        <taxon>PACMAD clade</taxon>
        <taxon>Chloridoideae</taxon>
        <taxon>Cynodonteae</taxon>
        <taxon>Eleusininae</taxon>
        <taxon>Eleusine</taxon>
    </lineage>
</organism>
<name>A0AAV5C4K0_ELECO</name>
<dbReference type="EMBL" id="BQKI01000004">
    <property type="protein sequence ID" value="GJM92885.1"/>
    <property type="molecule type" value="Genomic_DNA"/>
</dbReference>
<protein>
    <submittedName>
        <fullName evidence="1">Uncharacterized protein</fullName>
    </submittedName>
</protein>
<sequence length="56" mass="5668">MDYAAPEAPVCPVAEFHPRAVLVEAGALPLGSLTAAAVLRRARGGDEGREQVGGAP</sequence>
<evidence type="ECO:0000313" key="1">
    <source>
        <dbReference type="EMBL" id="GJM92885.1"/>
    </source>
</evidence>
<keyword evidence="2" id="KW-1185">Reference proteome</keyword>
<comment type="caution">
    <text evidence="1">The sequence shown here is derived from an EMBL/GenBank/DDBJ whole genome shotgun (WGS) entry which is preliminary data.</text>
</comment>
<proteinExistence type="predicted"/>
<accession>A0AAV5C4K0</accession>